<evidence type="ECO:0000256" key="1">
    <source>
        <dbReference type="ARBA" id="ARBA00022729"/>
    </source>
</evidence>
<name>A0ABX2UW64_9BURK</name>
<dbReference type="PANTHER" id="PTHR12338">
    <property type="entry name" value="AUTOTRANSPORTER"/>
    <property type="match status" value="1"/>
</dbReference>
<dbReference type="SUPFAM" id="SSF51126">
    <property type="entry name" value="Pectin lyase-like"/>
    <property type="match status" value="9"/>
</dbReference>
<dbReference type="InterPro" id="IPR043709">
    <property type="entry name" value="DUF5649"/>
</dbReference>
<evidence type="ECO:0000259" key="2">
    <source>
        <dbReference type="SMART" id="SM00912"/>
    </source>
</evidence>
<dbReference type="InterPro" id="IPR050909">
    <property type="entry name" value="Bact_Autotransporter_VF"/>
</dbReference>
<accession>A0ABX2UW64</accession>
<dbReference type="Pfam" id="PF12951">
    <property type="entry name" value="PATR"/>
    <property type="match status" value="25"/>
</dbReference>
<dbReference type="InterPro" id="IPR008638">
    <property type="entry name" value="FhaB/CdiA-like_TPS"/>
</dbReference>
<dbReference type="InterPro" id="IPR012332">
    <property type="entry name" value="Autotransporter_pectin_lyase_C"/>
</dbReference>
<dbReference type="Gene3D" id="2.160.20.20">
    <property type="match status" value="7"/>
</dbReference>
<dbReference type="Gene3D" id="2.160.20.10">
    <property type="entry name" value="Single-stranded right-handed beta-helix, Pectin lyase-like"/>
    <property type="match status" value="1"/>
</dbReference>
<dbReference type="RefSeq" id="WP_064268148.1">
    <property type="nucleotide sequence ID" value="NZ_LXJZ01000173.1"/>
</dbReference>
<reference evidence="3 4" key="1">
    <citation type="submission" date="2016-04" db="EMBL/GenBank/DDBJ databases">
        <title>Reclassification of Paraburkholderia panaciterrae (Farh et al. 2015) Dobritsa &amp; Samadpour 2016 as a later homotypic synonym of Paraburkholderia ginsengiterrae (Farh et al. 2015) Dobritsa &amp; Samadpour 2016.</title>
        <authorList>
            <person name="Dobritsa A.P."/>
            <person name="Kutumbaka K."/>
            <person name="Samadpour M."/>
        </authorList>
    </citation>
    <scope>NUCLEOTIDE SEQUENCE [LARGE SCALE GENOMIC DNA]</scope>
    <source>
        <strain evidence="3 4">DCY85-1</strain>
    </source>
</reference>
<keyword evidence="4" id="KW-1185">Reference proteome</keyword>
<proteinExistence type="predicted"/>
<dbReference type="InterPro" id="IPR012334">
    <property type="entry name" value="Pectin_lyas_fold"/>
</dbReference>
<evidence type="ECO:0000313" key="3">
    <source>
        <dbReference type="EMBL" id="OAJ58755.1"/>
    </source>
</evidence>
<gene>
    <name evidence="3" type="ORF">A6V36_29805</name>
</gene>
<comment type="caution">
    <text evidence="3">The sequence shown here is derived from an EMBL/GenBank/DDBJ whole genome shotgun (WGS) entry which is preliminary data.</text>
</comment>
<dbReference type="EMBL" id="LXJZ01000173">
    <property type="protein sequence ID" value="OAJ58755.1"/>
    <property type="molecule type" value="Genomic_DNA"/>
</dbReference>
<dbReference type="Proteomes" id="UP000077961">
    <property type="component" value="Unassembled WGS sequence"/>
</dbReference>
<dbReference type="InterPro" id="IPR013425">
    <property type="entry name" value="Autotrns_rpt"/>
</dbReference>
<dbReference type="SMART" id="SM00912">
    <property type="entry name" value="Haemagg_act"/>
    <property type="match status" value="1"/>
</dbReference>
<dbReference type="InterPro" id="IPR011050">
    <property type="entry name" value="Pectin_lyase_fold/virulence"/>
</dbReference>
<evidence type="ECO:0000313" key="4">
    <source>
        <dbReference type="Proteomes" id="UP000077961"/>
    </source>
</evidence>
<dbReference type="NCBIfam" id="TIGR02601">
    <property type="entry name" value="autotrns_rpt"/>
    <property type="match status" value="10"/>
</dbReference>
<dbReference type="NCBIfam" id="TIGR01901">
    <property type="entry name" value="adhes_NPXG"/>
    <property type="match status" value="1"/>
</dbReference>
<keyword evidence="1" id="KW-0732">Signal</keyword>
<dbReference type="Pfam" id="PF18886">
    <property type="entry name" value="DUF5649"/>
    <property type="match status" value="2"/>
</dbReference>
<feature type="domain" description="Filamentous haemagglutinin FhaB/tRNA nuclease CdiA-like TPS" evidence="2">
    <location>
        <begin position="45"/>
        <end position="158"/>
    </location>
</feature>
<dbReference type="PANTHER" id="PTHR12338:SF5">
    <property type="entry name" value="ANTIGEN 43-RELATED"/>
    <property type="match status" value="1"/>
</dbReference>
<sequence length="3165" mass="298807">MLGDNGPVRRSDRFCGASRHRARTASTALLLLACVQLLVASAGFAQSLPTGGKVVSGSATVTQPNGQQLLINQGSNNAIINWTSFSIGHGNSVTFVQPGANSVALNRVIGASPSAIYGSLSANGKVFLVNPAGVLFAPGASVNTGSFVASTLGISDSNFLAGRYTFQNGGAAGGIVNQGSVNARDGAVVFIAPQIVNAGSIRATSGVALAAGDRVSMTLDADSPLLLSVDASALKASIVNSGTIFSGGPVMLSAQARDSALDTVINSSGVIRAASISSDGEDIQLNGGAQGIVSLSGTLDASGSGAHGHGGSIAVSGDQLTLAGTARLDASGAAGGGTILVGGAAHGAGPLQNASTTTIAQGAVLDASATGQGNGGQVVVWSNDSTRFAGQIVARGGANGGNGGNAEVSSKGALIFEGTADLSASDGRRGTLLLDPDDLCIVSAADATCGAAATGTGTGGATFNSAGGSYVLSSTLATLSTTANLVLQATHDIIFKTNLSLAASTSASNGSIQITAGNAIQMNGNSLSTSGGNILMTAGSGGMTLGNLTAGSGTITMGLTDANGVITQTAGTSISGASTLVFNGGTLQLSQANSYSGGTTVQGGTLALSGSGTAGAAGGAITVDAGGALDVQNTLPNAVTLAGGTLETTTGNGFVNGAVTLNGSSTLAAGSTGVLTVNGDVGGSAGSGGLNVGGTGTVVLTGTNSYTGGTTLASGSTLSGNTDSLIGNFTNNGTLVFNQSSNGGYSGTITGTGSVVKQNTGTLTLSAAQSYTGGTNVVGGVLQGDSSSLQGNITLTGATGLVFDQSSNGTFSGAIGGTGAVTKQNTGTLTFDTAQIYTGATNVTGGTLALTSSGTAGTAASAISIGSGAALDVQNTLPNAVTLSGGTLETTTGNGVVNGTVTLNGSSTLAAGSTGVLTVNGVVGGSAGSGGLNVGGTGTVVLTGTNSYTGGTTLASGSTLSGNTNSLIGNFTNNGTLVFNQSSNGGYSGTITGTGSVVKQNTGTLTLSAAQSYTGGTNVVGGVLQGDSSSLQGNITLTGATGLVFDQASNGTFSGAIGGAGTVTKQNTGTLTLDTAQIYTGATNVTGGTLALTSSGTAGTAASAISVGSGAALDVRNTLPNAVTLAGGTLETTTGHGFVNGTVTLNGGNTFSVANNATLTVNGVVGDGTTAGVLAVNGTGTVALTGPNTYSGGTNVNGGTLALTGSGTAGASSGAITVGIGAALDVQNTLANAVTLSGGTLETTTGSGVVNGAVTLNGGNTFSVANNATLTVNGIVSDGTTAGALTVVGVGTVALTGLNSYSAGTNVNGGTLALSGNGTAGAPGGAVAVASGAALDVQNTLANAVTLSGGTLETTTGNGVVNGAVALNGSSTFAAGNGAVLTVNGVVSGSTPSSGLNVSGTGKVVLNGLNTYTGDTTLASGSTLQGNTGSLSGTVTNNGTLVFNQASNDTFNGTISGTGAVTKQNAGTLTFNTAQGYSGGTAITGGTLAVTGAGTAGTAGGSINVGSGAALDVQNTLPNAVTLAGGTLETTTGSGVVNGAVTLNGSSAFATGSGAVLTVNGNVSGSTPSSGLNVSGTGTVVLTGLNTYSGGTTLAGGTLQGNTNSLQGVITNNASLVFDQASNGTFIGAIGGSGTVTKQNAGTLTFDTAQNYSGGTTITGGTLAVTGAGTAGAAGGSINVGGSSTLDVQTTLANAVNLAGGTLETTTGSGVVNGAVTLNGSSTFSTGSGAVLTVNGIVSGSTPSSGLNVTGTGTVVLTGLNAYGGGTTLAGGTLQGNTNSLQGIITNNASLVFDQATNGTFSGAISGSGTVTKQNAGTLTFNSAQNYSGGTAITGGTLAVTGAGTAGTASGSISVGSGGALDVQTTLANAMTLSGGTLETTTGTGVVNGSVTLNGSGTFSASSGAVLAVNGVVSGATPSSGLNVSGAGTVVLNGLNTYAGGTTLASGGTLQGNTASLHGGIANSGSLIFNQAANGTFSGTISGNGTVTKVNTGTLTFDTGQSYGGGTDITGGTLAVTGAGTAGKSTGAINVGGGSTLDVQTTLPNAVNLAGGTLATTTGNGVVNGAVALNGGGTFATGSGAVLTVNGNVSGVTPSSGLNVSGTGIVVLTGLNTYRGGTALAGGTLEGDTNSLQGVISNGASLVFNQAANGTFNGTINGAGTVTKLNTGTLTFDTAQNYSGGTAIAGGTLAVTGAGSAGAASGSINVGSGAALDVRTILPNAVNLAGGTLETTSGSGTVNGAVTLNGSSTFSTGSGAVLAVNGVVSGSTPSSGLNVNGTGTVVLTGLNTYGGGTTLASGTLQGNSGSLHGAIANSALLVFNQASNGTFGGTISGNGAVVKQNLGTLTLSTPQSYTGGTSVTGGVLQGNSSSLQGNINLAGATGLVFDQASAGTFNGQISGAGTVTKQNTGTLTFNTAQNYGGGTDITGGTLALTGAGTAGTSSGAVNVGGGAALNVQTTLPNAVNLAGGTLETTSGSGTVNGPVTLYGSGAFATGSGATLAVNGAIADGTPHSALTVAGTGLVTLTGVNTYSGGTALTGGTLQGNTNSLQGAIANSASLIFNQASNGAFSGTISGTGSVTKQNTGALTFNTAQLYTGGTRVTGGTLTVTNGGTAGGATSAITVGNGAALDVQNTLPNAVTLAGGTLETTSGAGAVNGPVTVGAGGGASLSAGANASLTVNGAIGDDGTGQALSKQGTGLVTFNGANSYRGGTSVQAGTLALGAASSLGSGVATVDGGATLRLNGTTLSTNLSLLDGSTLATTGSVNALTGTLNVRSATFDIGAGSTLNAGSAFNHFTGTTTLTGGGSLNLRADSGGIQLGATNLANLSLQSDGAVTQAAAATISGTTSIATTGNAPITLDAANQFGGALELSGGPASINSVGALTFGTSSVASLNVSAGGDITQTGVLAVAGASNFSTPNGNLSLGLANTFGSLVNVSAAGGSLNSAQDLAVTLSTPGTMNVMAGGALTLSGTAGTLSTTSGGATTFGGTQVGNALTIVAGDQVTTSSGASVSARTITMTLPDTRNIGALRPGEFALSNVDKLTLLSGHDAFFLLPAGQQTRFTIGTQVGCARVNMGPCIGNEALVSAVSSVQSGIQQTVINQMHEEDEFTLKVKYGFAGDLQQVQTYPHEGDLEVRQPETCQLADHAVAEAHGESVRLRAREACP</sequence>
<protein>
    <recommendedName>
        <fullName evidence="2">Filamentous haemagglutinin FhaB/tRNA nuclease CdiA-like TPS domain-containing protein</fullName>
    </recommendedName>
</protein>
<organism evidence="3 4">
    <name type="scientific">Paraburkholderia ginsengiterrae</name>
    <dbReference type="NCBI Taxonomy" id="1462993"/>
    <lineage>
        <taxon>Bacteria</taxon>
        <taxon>Pseudomonadati</taxon>
        <taxon>Pseudomonadota</taxon>
        <taxon>Betaproteobacteria</taxon>
        <taxon>Burkholderiales</taxon>
        <taxon>Burkholderiaceae</taxon>
        <taxon>Paraburkholderia</taxon>
    </lineage>
</organism>